<organism evidence="2 3">
    <name type="scientific">Pseudoduganella flava</name>
    <dbReference type="NCBI Taxonomy" id="871742"/>
    <lineage>
        <taxon>Bacteria</taxon>
        <taxon>Pseudomonadati</taxon>
        <taxon>Pseudomonadota</taxon>
        <taxon>Betaproteobacteria</taxon>
        <taxon>Burkholderiales</taxon>
        <taxon>Oxalobacteraceae</taxon>
        <taxon>Telluria group</taxon>
        <taxon>Pseudoduganella</taxon>
    </lineage>
</organism>
<dbReference type="RefSeq" id="WP_145879006.1">
    <property type="nucleotide sequence ID" value="NZ_CP046904.1"/>
</dbReference>
<protein>
    <submittedName>
        <fullName evidence="2">Uncharacterized protein</fullName>
    </submittedName>
</protein>
<evidence type="ECO:0000313" key="1">
    <source>
        <dbReference type="EMBL" id="QGZ41961.1"/>
    </source>
</evidence>
<proteinExistence type="predicted"/>
<reference evidence="2" key="2">
    <citation type="submission" date="2019-07" db="EMBL/GenBank/DDBJ databases">
        <authorList>
            <person name="Whitman W."/>
            <person name="Huntemann M."/>
            <person name="Clum A."/>
            <person name="Pillay M."/>
            <person name="Palaniappan K."/>
            <person name="Varghese N."/>
            <person name="Mikhailova N."/>
            <person name="Stamatis D."/>
            <person name="Reddy T."/>
            <person name="Daum C."/>
            <person name="Shapiro N."/>
            <person name="Ivanova N."/>
            <person name="Kyrpides N."/>
            <person name="Woyke T."/>
        </authorList>
    </citation>
    <scope>NUCLEOTIDE SEQUENCE</scope>
    <source>
        <strain evidence="2">CGMCC 1.10685</strain>
    </source>
</reference>
<reference evidence="1 4" key="3">
    <citation type="submission" date="2019-12" db="EMBL/GenBank/DDBJ databases">
        <title>Draft Genome Sequences of Six Type Strains of the Genus Massilia.</title>
        <authorList>
            <person name="Miess H."/>
            <person name="Frediansyah A."/>
            <person name="Goeker M."/>
            <person name="Gross H."/>
        </authorList>
    </citation>
    <scope>NUCLEOTIDE SEQUENCE [LARGE SCALE GENOMIC DNA]</scope>
    <source>
        <strain evidence="1 4">DSM 26639</strain>
    </source>
</reference>
<name>A0A562PK28_9BURK</name>
<gene>
    <name evidence="1" type="ORF">GO485_24865</name>
    <name evidence="2" type="ORF">IP92_04325</name>
</gene>
<dbReference type="Proteomes" id="UP000315112">
    <property type="component" value="Unassembled WGS sequence"/>
</dbReference>
<dbReference type="Gene3D" id="2.40.30.10">
    <property type="entry name" value="Translation factors"/>
    <property type="match status" value="1"/>
</dbReference>
<evidence type="ECO:0000313" key="3">
    <source>
        <dbReference type="Proteomes" id="UP000315112"/>
    </source>
</evidence>
<dbReference type="OrthoDB" id="7063962at2"/>
<reference evidence="2 3" key="1">
    <citation type="journal article" date="2015" name="Stand. Genomic Sci.">
        <title>Genomic Encyclopedia of Bacterial and Archaeal Type Strains, Phase III: the genomes of soil and plant-associated and newly described type strains.</title>
        <authorList>
            <person name="Whitman W.B."/>
            <person name="Woyke T."/>
            <person name="Klenk H.P."/>
            <person name="Zhou Y."/>
            <person name="Lilburn T.G."/>
            <person name="Beck B.J."/>
            <person name="De Vos P."/>
            <person name="Vandamme P."/>
            <person name="Eisen J.A."/>
            <person name="Garrity G."/>
            <person name="Hugenholtz P."/>
            <person name="Kyrpides N.C."/>
        </authorList>
    </citation>
    <scope>NUCLEOTIDE SEQUENCE [LARGE SCALE GENOMIC DNA]</scope>
    <source>
        <strain evidence="2 3">CGMCC 1.10685</strain>
    </source>
</reference>
<dbReference type="EMBL" id="CP046904">
    <property type="protein sequence ID" value="QGZ41961.1"/>
    <property type="molecule type" value="Genomic_DNA"/>
</dbReference>
<dbReference type="EMBL" id="VLKW01000009">
    <property type="protein sequence ID" value="TWI44376.1"/>
    <property type="molecule type" value="Genomic_DNA"/>
</dbReference>
<keyword evidence="4" id="KW-1185">Reference proteome</keyword>
<evidence type="ECO:0000313" key="2">
    <source>
        <dbReference type="EMBL" id="TWI44376.1"/>
    </source>
</evidence>
<dbReference type="Proteomes" id="UP000437862">
    <property type="component" value="Chromosome"/>
</dbReference>
<evidence type="ECO:0000313" key="4">
    <source>
        <dbReference type="Proteomes" id="UP000437862"/>
    </source>
</evidence>
<sequence length="106" mass="11688">MKPDALIKVRFRTQREGGRDQPVPGPSFSCPLVIDGEAFDCRLQHGKGELALGQWHDVKVKFLDRANVARKLSAGTKFKLWEGKDVAEGIVLDVYDAPVQATTPQA</sequence>
<accession>A0A562PK28</accession>
<dbReference type="AlphaFoldDB" id="A0A562PK28"/>